<dbReference type="InterPro" id="IPR011006">
    <property type="entry name" value="CheY-like_superfamily"/>
</dbReference>
<dbReference type="Gene3D" id="3.40.50.2300">
    <property type="match status" value="1"/>
</dbReference>
<accession>A0A7W6KIZ6</accession>
<feature type="domain" description="EAL" evidence="3">
    <location>
        <begin position="475"/>
        <end position="728"/>
    </location>
</feature>
<name>A0A7W6KIZ6_9HYPH</name>
<dbReference type="SUPFAM" id="SSF52172">
    <property type="entry name" value="CheY-like"/>
    <property type="match status" value="1"/>
</dbReference>
<organism evidence="4 5">
    <name type="scientific">Martelella radicis</name>
    <dbReference type="NCBI Taxonomy" id="1397476"/>
    <lineage>
        <taxon>Bacteria</taxon>
        <taxon>Pseudomonadati</taxon>
        <taxon>Pseudomonadota</taxon>
        <taxon>Alphaproteobacteria</taxon>
        <taxon>Hyphomicrobiales</taxon>
        <taxon>Aurantimonadaceae</taxon>
        <taxon>Martelella</taxon>
    </lineage>
</organism>
<dbReference type="InterPro" id="IPR035919">
    <property type="entry name" value="EAL_sf"/>
</dbReference>
<keyword evidence="5" id="KW-1185">Reference proteome</keyword>
<dbReference type="InterPro" id="IPR021800">
    <property type="entry name" value="DUF3369"/>
</dbReference>
<protein>
    <submittedName>
        <fullName evidence="4">EAL domain-containing protein (Putative c-di-GMP-specific phosphodiesterase class I)/CheY-like chemotaxis protein</fullName>
    </submittedName>
</protein>
<keyword evidence="1" id="KW-0597">Phosphoprotein</keyword>
<dbReference type="Pfam" id="PF11849">
    <property type="entry name" value="DUF3369"/>
    <property type="match status" value="1"/>
</dbReference>
<feature type="domain" description="Response regulatory" evidence="2">
    <location>
        <begin position="26"/>
        <end position="149"/>
    </location>
</feature>
<evidence type="ECO:0000313" key="4">
    <source>
        <dbReference type="EMBL" id="MBB4121875.1"/>
    </source>
</evidence>
<dbReference type="PROSITE" id="PS50883">
    <property type="entry name" value="EAL"/>
    <property type="match status" value="1"/>
</dbReference>
<dbReference type="PANTHER" id="PTHR33121">
    <property type="entry name" value="CYCLIC DI-GMP PHOSPHODIESTERASE PDEF"/>
    <property type="match status" value="1"/>
</dbReference>
<sequence>MNDDLELELYDDGPADDASVSARPWKILVVDDNPDVHAATEYALKGVVIFGRPLETVCAHSASEAIAKVGEHDDIAVSMIDVVMEADDAGLSLVKALRDMGFSDMRVVLRTGYPGYAPELSVVTDYEIDGYHTKDELSRTRLISLLTTSIRAYDGIRAMSRSREGLELIVKSARQLFRRSNLEMFAEGVLIQIAALIGVEPNGLVCARDRKTGAMRVVAGIGRFSSLGLKPLPDVGDEMKALFANAQESEDPVFAENYLGLYVDNGDDGHLFAALETDRPVGHPELDLLRLFSSNIAVGFRNLTLIEALDRLAFRDAFLDLPNLNSFEHALGAALDGSRVGYIVKVYVCDYQNMVASFGSPVANKVMQEAYARLSHLCQGKCTIALIAEGAFGIVDPECQLSTRSLSRVLDQVYLIDGIELAPRPTSVMIPMDDLPEDRSRAISVATAALIHIRSVEDGAHVVYGKAERRAWERRNMLQDALKASVETGRGFSLMLQPKVELESGRMYGAEALLRWTLDEEAISPAEFIPIAERTGMTRALTAFVLRQVADWSQLYANADGTPLPIAVNLSMADLNVPGFAMWLCRRVDALGLDRHMLEFEVTEAIAMHGRIAIRQVELLFRRGFRISLDDFGTGYSSFGHLNALPISTVKVDRSFVRDLTGETAGRSLCSVIIAMAEKLGVECIAEGIETEEQRQALLKTGCGRGQGFLFGRPMSMDRFSQRFGLIARSGGG</sequence>
<evidence type="ECO:0000313" key="5">
    <source>
        <dbReference type="Proteomes" id="UP000530571"/>
    </source>
</evidence>
<dbReference type="SUPFAM" id="SSF141868">
    <property type="entry name" value="EAL domain-like"/>
    <property type="match status" value="1"/>
</dbReference>
<evidence type="ECO:0000259" key="3">
    <source>
        <dbReference type="PROSITE" id="PS50883"/>
    </source>
</evidence>
<dbReference type="AlphaFoldDB" id="A0A7W6KIZ6"/>
<dbReference type="GO" id="GO:0000160">
    <property type="term" value="P:phosphorelay signal transduction system"/>
    <property type="evidence" value="ECO:0007669"/>
    <property type="project" value="InterPro"/>
</dbReference>
<dbReference type="InterPro" id="IPR050706">
    <property type="entry name" value="Cyclic-di-GMP_PDE-like"/>
</dbReference>
<feature type="modified residue" description="4-aspartylphosphate" evidence="1">
    <location>
        <position position="81"/>
    </location>
</feature>
<dbReference type="CDD" id="cd01948">
    <property type="entry name" value="EAL"/>
    <property type="match status" value="1"/>
</dbReference>
<dbReference type="InterPro" id="IPR001789">
    <property type="entry name" value="Sig_transdc_resp-reg_receiver"/>
</dbReference>
<dbReference type="Gene3D" id="3.20.20.450">
    <property type="entry name" value="EAL domain"/>
    <property type="match status" value="1"/>
</dbReference>
<dbReference type="RefSeq" id="WP_183485134.1">
    <property type="nucleotide sequence ID" value="NZ_JACIDZ010000005.1"/>
</dbReference>
<dbReference type="Pfam" id="PF00563">
    <property type="entry name" value="EAL"/>
    <property type="match status" value="1"/>
</dbReference>
<proteinExistence type="predicted"/>
<dbReference type="SMART" id="SM00052">
    <property type="entry name" value="EAL"/>
    <property type="match status" value="1"/>
</dbReference>
<dbReference type="InterPro" id="IPR001633">
    <property type="entry name" value="EAL_dom"/>
</dbReference>
<dbReference type="GO" id="GO:0071111">
    <property type="term" value="F:cyclic-guanylate-specific phosphodiesterase activity"/>
    <property type="evidence" value="ECO:0007669"/>
    <property type="project" value="InterPro"/>
</dbReference>
<dbReference type="PANTHER" id="PTHR33121:SF70">
    <property type="entry name" value="SIGNALING PROTEIN YKOW"/>
    <property type="match status" value="1"/>
</dbReference>
<reference evidence="4 5" key="1">
    <citation type="submission" date="2020-08" db="EMBL/GenBank/DDBJ databases">
        <title>Genomic Encyclopedia of Type Strains, Phase IV (KMG-IV): sequencing the most valuable type-strain genomes for metagenomic binning, comparative biology and taxonomic classification.</title>
        <authorList>
            <person name="Goeker M."/>
        </authorList>
    </citation>
    <scope>NUCLEOTIDE SEQUENCE [LARGE SCALE GENOMIC DNA]</scope>
    <source>
        <strain evidence="4 5">DSM 28101</strain>
    </source>
</reference>
<dbReference type="Proteomes" id="UP000530571">
    <property type="component" value="Unassembled WGS sequence"/>
</dbReference>
<gene>
    <name evidence="4" type="ORF">GGR30_001801</name>
</gene>
<comment type="caution">
    <text evidence="4">The sequence shown here is derived from an EMBL/GenBank/DDBJ whole genome shotgun (WGS) entry which is preliminary data.</text>
</comment>
<dbReference type="EMBL" id="JACIDZ010000005">
    <property type="protein sequence ID" value="MBB4121875.1"/>
    <property type="molecule type" value="Genomic_DNA"/>
</dbReference>
<evidence type="ECO:0000256" key="1">
    <source>
        <dbReference type="PROSITE-ProRule" id="PRU00169"/>
    </source>
</evidence>
<dbReference type="PROSITE" id="PS50110">
    <property type="entry name" value="RESPONSE_REGULATORY"/>
    <property type="match status" value="1"/>
</dbReference>
<evidence type="ECO:0000259" key="2">
    <source>
        <dbReference type="PROSITE" id="PS50110"/>
    </source>
</evidence>